<dbReference type="Proteomes" id="UP000549617">
    <property type="component" value="Unassembled WGS sequence"/>
</dbReference>
<comment type="similarity">
    <text evidence="1">Belongs to the tannase family.</text>
</comment>
<dbReference type="PANTHER" id="PTHR33938">
    <property type="entry name" value="FERULOYL ESTERASE B-RELATED"/>
    <property type="match status" value="1"/>
</dbReference>
<dbReference type="EMBL" id="JACIJC010000003">
    <property type="protein sequence ID" value="MBB5685956.1"/>
    <property type="molecule type" value="Genomic_DNA"/>
</dbReference>
<dbReference type="RefSeq" id="WP_184017877.1">
    <property type="nucleotide sequence ID" value="NZ_JACIJC010000003.1"/>
</dbReference>
<keyword evidence="5 9" id="KW-0378">Hydrolase</keyword>
<evidence type="ECO:0000256" key="4">
    <source>
        <dbReference type="ARBA" id="ARBA00022729"/>
    </source>
</evidence>
<dbReference type="InterPro" id="IPR011118">
    <property type="entry name" value="Tannase/feruloyl_esterase"/>
</dbReference>
<keyword evidence="4 8" id="KW-0732">Signal</keyword>
<evidence type="ECO:0000256" key="3">
    <source>
        <dbReference type="ARBA" id="ARBA00022723"/>
    </source>
</evidence>
<evidence type="ECO:0000256" key="2">
    <source>
        <dbReference type="ARBA" id="ARBA00022487"/>
    </source>
</evidence>
<dbReference type="AlphaFoldDB" id="A0A7W9EFQ8"/>
<keyword evidence="6" id="KW-0106">Calcium</keyword>
<keyword evidence="10" id="KW-1185">Reference proteome</keyword>
<evidence type="ECO:0000313" key="10">
    <source>
        <dbReference type="Proteomes" id="UP000549617"/>
    </source>
</evidence>
<reference evidence="9 10" key="1">
    <citation type="submission" date="2020-08" db="EMBL/GenBank/DDBJ databases">
        <title>Genomic Encyclopedia of Type Strains, Phase IV (KMG-IV): sequencing the most valuable type-strain genomes for metagenomic binning, comparative biology and taxonomic classification.</title>
        <authorList>
            <person name="Goeker M."/>
        </authorList>
    </citation>
    <scope>NUCLEOTIDE SEQUENCE [LARGE SCALE GENOMIC DNA]</scope>
    <source>
        <strain evidence="9 10">DSM 25079</strain>
    </source>
</reference>
<dbReference type="InterPro" id="IPR029058">
    <property type="entry name" value="AB_hydrolase_fold"/>
</dbReference>
<dbReference type="Pfam" id="PF07519">
    <property type="entry name" value="Tannase"/>
    <property type="match status" value="1"/>
</dbReference>
<dbReference type="SUPFAM" id="SSF53474">
    <property type="entry name" value="alpha/beta-Hydrolases"/>
    <property type="match status" value="1"/>
</dbReference>
<dbReference type="EC" id="3.1.1.73" evidence="9"/>
<evidence type="ECO:0000313" key="9">
    <source>
        <dbReference type="EMBL" id="MBB5685956.1"/>
    </source>
</evidence>
<keyword evidence="3" id="KW-0479">Metal-binding</keyword>
<feature type="signal peptide" evidence="8">
    <location>
        <begin position="1"/>
        <end position="30"/>
    </location>
</feature>
<evidence type="ECO:0000256" key="1">
    <source>
        <dbReference type="ARBA" id="ARBA00006249"/>
    </source>
</evidence>
<dbReference type="Gene3D" id="3.40.50.1820">
    <property type="entry name" value="alpha/beta hydrolase"/>
    <property type="match status" value="1"/>
</dbReference>
<proteinExistence type="inferred from homology"/>
<evidence type="ECO:0000256" key="6">
    <source>
        <dbReference type="ARBA" id="ARBA00022837"/>
    </source>
</evidence>
<evidence type="ECO:0000256" key="5">
    <source>
        <dbReference type="ARBA" id="ARBA00022801"/>
    </source>
</evidence>
<evidence type="ECO:0000256" key="8">
    <source>
        <dbReference type="SAM" id="SignalP"/>
    </source>
</evidence>
<feature type="chain" id="PRO_5031402882" evidence="8">
    <location>
        <begin position="31"/>
        <end position="546"/>
    </location>
</feature>
<dbReference type="GO" id="GO:0046872">
    <property type="term" value="F:metal ion binding"/>
    <property type="evidence" value="ECO:0007669"/>
    <property type="project" value="UniProtKB-KW"/>
</dbReference>
<gene>
    <name evidence="9" type="ORF">FHS49_001972</name>
</gene>
<comment type="caution">
    <text evidence="9">The sequence shown here is derived from an EMBL/GenBank/DDBJ whole genome shotgun (WGS) entry which is preliminary data.</text>
</comment>
<accession>A0A7W9EFQ8</accession>
<organism evidence="9 10">
    <name type="scientific">Sphingobium boeckii</name>
    <dbReference type="NCBI Taxonomy" id="1082345"/>
    <lineage>
        <taxon>Bacteria</taxon>
        <taxon>Pseudomonadati</taxon>
        <taxon>Pseudomonadota</taxon>
        <taxon>Alphaproteobacteria</taxon>
        <taxon>Sphingomonadales</taxon>
        <taxon>Sphingomonadaceae</taxon>
        <taxon>Sphingobium</taxon>
    </lineage>
</organism>
<dbReference type="GO" id="GO:0030600">
    <property type="term" value="F:feruloyl esterase activity"/>
    <property type="evidence" value="ECO:0007669"/>
    <property type="project" value="UniProtKB-EC"/>
</dbReference>
<evidence type="ECO:0000256" key="7">
    <source>
        <dbReference type="ARBA" id="ARBA00023157"/>
    </source>
</evidence>
<protein>
    <submittedName>
        <fullName evidence="9">Feruloyl esterase</fullName>
        <ecNumber evidence="9">3.1.1.73</ecNumber>
    </submittedName>
</protein>
<name>A0A7W9EFQ8_9SPHN</name>
<dbReference type="PANTHER" id="PTHR33938:SF15">
    <property type="entry name" value="FERULOYL ESTERASE B-RELATED"/>
    <property type="match status" value="1"/>
</dbReference>
<keyword evidence="7" id="KW-1015">Disulfide bond</keyword>
<keyword evidence="2" id="KW-0719">Serine esterase</keyword>
<sequence length="546" mass="57259">MMRFRYFALCASGLALLPLATGGWSVPAGASAPATKDTVKSAQPAGISDQQCAALTGQKLANVEILSAVAQPAVASTAMPAFCRVAGKIVPEAGSDIRFEVWMPSAGWDGRFYGVGLGGYAGSIDSMTLGLAVRAGQAAVATDSGHQGSPMDSTWAKGNPQRVRDYGWRATHLSTVAGKQLVKAFYGRDADRSYFVGCSGGGRQALIEASRFPEDYDGVVAGAPAASWTDLAIAMINPIQAQLPPGSAIRPKQAALIQEEVVRQCDTVDGQIDGLVADPRQCKFDASKLACGTSKSAQCFAPAQVTALQKIYAGPRDAKGRPVAGAYLPSGAEVGTPSPQLGWEGYLLRGDSKPGGDTLVSGLLRDLVQTPFATPETFNFNTDPARLKSALSADLDASPNLKRFFARGGKLILWHGWADAAIPPEATLQYHKAMLKQSGARAKASSQLFMVPGMQHCMGGTGPGSFGQMNAPQQGDTPERSVVSALQAWVENGRKPETLVARRGIGGLMGIKASGPEKQRLLCAYPKRAVLQSGADADRASSYHCK</sequence>